<reference evidence="2 3" key="1">
    <citation type="journal article" date="2019" name="Sci. Rep.">
        <title>Orb-weaving spider Araneus ventricosus genome elucidates the spidroin gene catalogue.</title>
        <authorList>
            <person name="Kono N."/>
            <person name="Nakamura H."/>
            <person name="Ohtoshi R."/>
            <person name="Moran D.A.P."/>
            <person name="Shinohara A."/>
            <person name="Yoshida Y."/>
            <person name="Fujiwara M."/>
            <person name="Mori M."/>
            <person name="Tomita M."/>
            <person name="Arakawa K."/>
        </authorList>
    </citation>
    <scope>NUCLEOTIDE SEQUENCE [LARGE SCALE GENOMIC DNA]</scope>
</reference>
<dbReference type="AlphaFoldDB" id="A0A4Y2H995"/>
<comment type="caution">
    <text evidence="2">The sequence shown here is derived from an EMBL/GenBank/DDBJ whole genome shotgun (WGS) entry which is preliminary data.</text>
</comment>
<name>A0A4Y2H995_ARAVE</name>
<feature type="compositionally biased region" description="Polar residues" evidence="1">
    <location>
        <begin position="9"/>
        <end position="20"/>
    </location>
</feature>
<gene>
    <name evidence="2" type="ORF">AVEN_80452_1</name>
</gene>
<evidence type="ECO:0000313" key="3">
    <source>
        <dbReference type="Proteomes" id="UP000499080"/>
    </source>
</evidence>
<sequence>MPSKRNRSWAKTQSFKKFSPSTKKDNCFFLRFTESSKAGYSPLGYSTFFGTLYSKTLRQVKNPMRKGADREKSWKSSIVCFPFSPFGNAIFRGSRMVFPKS</sequence>
<protein>
    <submittedName>
        <fullName evidence="2">Uncharacterized protein</fullName>
    </submittedName>
</protein>
<dbReference type="Proteomes" id="UP000499080">
    <property type="component" value="Unassembled WGS sequence"/>
</dbReference>
<evidence type="ECO:0000313" key="2">
    <source>
        <dbReference type="EMBL" id="GBM61811.1"/>
    </source>
</evidence>
<feature type="region of interest" description="Disordered" evidence="1">
    <location>
        <begin position="1"/>
        <end position="20"/>
    </location>
</feature>
<accession>A0A4Y2H995</accession>
<evidence type="ECO:0000256" key="1">
    <source>
        <dbReference type="SAM" id="MobiDB-lite"/>
    </source>
</evidence>
<proteinExistence type="predicted"/>
<dbReference type="EMBL" id="BGPR01001785">
    <property type="protein sequence ID" value="GBM61811.1"/>
    <property type="molecule type" value="Genomic_DNA"/>
</dbReference>
<organism evidence="2 3">
    <name type="scientific">Araneus ventricosus</name>
    <name type="common">Orbweaver spider</name>
    <name type="synonym">Epeira ventricosa</name>
    <dbReference type="NCBI Taxonomy" id="182803"/>
    <lineage>
        <taxon>Eukaryota</taxon>
        <taxon>Metazoa</taxon>
        <taxon>Ecdysozoa</taxon>
        <taxon>Arthropoda</taxon>
        <taxon>Chelicerata</taxon>
        <taxon>Arachnida</taxon>
        <taxon>Araneae</taxon>
        <taxon>Araneomorphae</taxon>
        <taxon>Entelegynae</taxon>
        <taxon>Araneoidea</taxon>
        <taxon>Araneidae</taxon>
        <taxon>Araneus</taxon>
    </lineage>
</organism>
<keyword evidence="3" id="KW-1185">Reference proteome</keyword>